<dbReference type="AlphaFoldDB" id="A0A1F4V8Z6"/>
<sequence>MYDHGDTTIRKEANKATVRLFFDLDKSFIIMKIATTINEEKTAELSLMDNGVNPKNQAEVKVA</sequence>
<evidence type="ECO:0000313" key="2">
    <source>
        <dbReference type="Proteomes" id="UP000176853"/>
    </source>
</evidence>
<comment type="caution">
    <text evidence="1">The sequence shown here is derived from an EMBL/GenBank/DDBJ whole genome shotgun (WGS) entry which is preliminary data.</text>
</comment>
<organism evidence="1 2">
    <name type="scientific">candidate division WWE3 bacterium RIFCSPHIGHO2_01_FULL_43_9</name>
    <dbReference type="NCBI Taxonomy" id="1802618"/>
    <lineage>
        <taxon>Bacteria</taxon>
        <taxon>Katanobacteria</taxon>
    </lineage>
</organism>
<accession>A0A1F4V8Z6</accession>
<dbReference type="EMBL" id="MEVB01000003">
    <property type="protein sequence ID" value="OGC53685.1"/>
    <property type="molecule type" value="Genomic_DNA"/>
</dbReference>
<proteinExistence type="predicted"/>
<name>A0A1F4V8Z6_UNCKA</name>
<protein>
    <submittedName>
        <fullName evidence="1">Uncharacterized protein</fullName>
    </submittedName>
</protein>
<dbReference type="Proteomes" id="UP000176853">
    <property type="component" value="Unassembled WGS sequence"/>
</dbReference>
<reference evidence="1 2" key="1">
    <citation type="journal article" date="2016" name="Nat. Commun.">
        <title>Thousands of microbial genomes shed light on interconnected biogeochemical processes in an aquifer system.</title>
        <authorList>
            <person name="Anantharaman K."/>
            <person name="Brown C.T."/>
            <person name="Hug L.A."/>
            <person name="Sharon I."/>
            <person name="Castelle C.J."/>
            <person name="Probst A.J."/>
            <person name="Thomas B.C."/>
            <person name="Singh A."/>
            <person name="Wilkins M.J."/>
            <person name="Karaoz U."/>
            <person name="Brodie E.L."/>
            <person name="Williams K.H."/>
            <person name="Hubbard S.S."/>
            <person name="Banfield J.F."/>
        </authorList>
    </citation>
    <scope>NUCLEOTIDE SEQUENCE [LARGE SCALE GENOMIC DNA]</scope>
</reference>
<evidence type="ECO:0000313" key="1">
    <source>
        <dbReference type="EMBL" id="OGC53685.1"/>
    </source>
</evidence>
<gene>
    <name evidence="1" type="ORF">A2709_03315</name>
</gene>